<dbReference type="InterPro" id="IPR050482">
    <property type="entry name" value="Sensor_HK_TwoCompSys"/>
</dbReference>
<evidence type="ECO:0000256" key="3">
    <source>
        <dbReference type="ARBA" id="ARBA00022679"/>
    </source>
</evidence>
<dbReference type="InParanoid" id="A0A3N1HJX4"/>
<comment type="catalytic activity">
    <reaction evidence="1">
        <text>ATP + protein L-histidine = ADP + protein N-phospho-L-histidine.</text>
        <dbReference type="EC" id="2.7.13.3"/>
    </reaction>
</comment>
<sequence>MPSAAAPPELVPRAVLEQGRRVYTGVVVVLLLVGVVAALAGAALGADGARGGGPDGDGAGWLALAAGIAGLWAGLALVHLLRGGLPVALLVGVGLVCAAVLPQLVGAAAPSAAQGALRVLPTVASAVLWLLAGTPGRAAVVLGRALVAGAVALVVVSASAAVAGLGAVDLVGPLVTALLAVGTLVVAERSADRTGRSLAARREATRDLAVARDLAAARHRLDARLHDVVLGALAAVATADPARAGAVRELAAEALALLVEADPAAPAERVGGGREGRPEVPPAVDDLETALVRLVRRTEAEGVVVALRRGGPPPQRGTSAPPVGEAELEALLGAAGECLRNVVRHARTRSAVVVWSRDAVGAQVLVVDAGAGFVPAAVTPSSLGLARSVVGRLEAVGGRAAVRSRPGHGTVAALFVPAVRAPA</sequence>
<dbReference type="GO" id="GO:0004673">
    <property type="term" value="F:protein histidine kinase activity"/>
    <property type="evidence" value="ECO:0007669"/>
    <property type="project" value="UniProtKB-EC"/>
</dbReference>
<keyword evidence="3" id="KW-0808">Transferase</keyword>
<protein>
    <recommendedName>
        <fullName evidence="2">histidine kinase</fullName>
        <ecNumber evidence="2">2.7.13.3</ecNumber>
    </recommendedName>
</protein>
<dbReference type="AlphaFoldDB" id="A0A3N1HJX4"/>
<name>A0A3N1HJX4_9ACTN</name>
<comment type="caution">
    <text evidence="7">The sequence shown here is derived from an EMBL/GenBank/DDBJ whole genome shotgun (WGS) entry which is preliminary data.</text>
</comment>
<evidence type="ECO:0000313" key="8">
    <source>
        <dbReference type="Proteomes" id="UP000276232"/>
    </source>
</evidence>
<keyword evidence="6" id="KW-1133">Transmembrane helix</keyword>
<gene>
    <name evidence="7" type="ORF">EDC03_2124</name>
</gene>
<feature type="transmembrane region" description="Helical" evidence="6">
    <location>
        <begin position="22"/>
        <end position="46"/>
    </location>
</feature>
<dbReference type="PANTHER" id="PTHR24421:SF10">
    <property type="entry name" value="NITRATE_NITRITE SENSOR PROTEIN NARQ"/>
    <property type="match status" value="1"/>
</dbReference>
<dbReference type="OrthoDB" id="144293at2"/>
<evidence type="ECO:0000256" key="5">
    <source>
        <dbReference type="ARBA" id="ARBA00023012"/>
    </source>
</evidence>
<dbReference type="Proteomes" id="UP000276232">
    <property type="component" value="Unassembled WGS sequence"/>
</dbReference>
<feature type="transmembrane region" description="Helical" evidence="6">
    <location>
        <begin position="58"/>
        <end position="80"/>
    </location>
</feature>
<evidence type="ECO:0000256" key="1">
    <source>
        <dbReference type="ARBA" id="ARBA00000085"/>
    </source>
</evidence>
<keyword evidence="8" id="KW-1185">Reference proteome</keyword>
<reference evidence="7 8" key="1">
    <citation type="journal article" date="2015" name="Stand. Genomic Sci.">
        <title>Genomic Encyclopedia of Bacterial and Archaeal Type Strains, Phase III: the genomes of soil and plant-associated and newly described type strains.</title>
        <authorList>
            <person name="Whitman W.B."/>
            <person name="Woyke T."/>
            <person name="Klenk H.P."/>
            <person name="Zhou Y."/>
            <person name="Lilburn T.G."/>
            <person name="Beck B.J."/>
            <person name="De Vos P."/>
            <person name="Vandamme P."/>
            <person name="Eisen J.A."/>
            <person name="Garrity G."/>
            <person name="Hugenholtz P."/>
            <person name="Kyrpides N.C."/>
        </authorList>
    </citation>
    <scope>NUCLEOTIDE SEQUENCE [LARGE SCALE GENOMIC DNA]</scope>
    <source>
        <strain evidence="7 8">CECT 7306</strain>
    </source>
</reference>
<dbReference type="RefSeq" id="WP_123380220.1">
    <property type="nucleotide sequence ID" value="NZ_RJKN01000005.1"/>
</dbReference>
<dbReference type="InterPro" id="IPR036890">
    <property type="entry name" value="HATPase_C_sf"/>
</dbReference>
<dbReference type="PANTHER" id="PTHR24421">
    <property type="entry name" value="NITRATE/NITRITE SENSOR PROTEIN NARX-RELATED"/>
    <property type="match status" value="1"/>
</dbReference>
<dbReference type="Gene3D" id="3.30.565.10">
    <property type="entry name" value="Histidine kinase-like ATPase, C-terminal domain"/>
    <property type="match status" value="1"/>
</dbReference>
<keyword evidence="5" id="KW-0902">Two-component regulatory system</keyword>
<feature type="transmembrane region" description="Helical" evidence="6">
    <location>
        <begin position="115"/>
        <end position="133"/>
    </location>
</feature>
<dbReference type="SUPFAM" id="SSF55874">
    <property type="entry name" value="ATPase domain of HSP90 chaperone/DNA topoisomerase II/histidine kinase"/>
    <property type="match status" value="1"/>
</dbReference>
<evidence type="ECO:0000256" key="6">
    <source>
        <dbReference type="SAM" id="Phobius"/>
    </source>
</evidence>
<keyword evidence="6" id="KW-0472">Membrane</keyword>
<evidence type="ECO:0000313" key="7">
    <source>
        <dbReference type="EMBL" id="ROP42837.1"/>
    </source>
</evidence>
<dbReference type="GO" id="GO:0000160">
    <property type="term" value="P:phosphorelay signal transduction system"/>
    <property type="evidence" value="ECO:0007669"/>
    <property type="project" value="UniProtKB-KW"/>
</dbReference>
<proteinExistence type="predicted"/>
<keyword evidence="4 7" id="KW-0418">Kinase</keyword>
<feature type="transmembrane region" description="Helical" evidence="6">
    <location>
        <begin position="87"/>
        <end position="109"/>
    </location>
</feature>
<accession>A0A3N1HJX4</accession>
<feature type="transmembrane region" description="Helical" evidence="6">
    <location>
        <begin position="145"/>
        <end position="164"/>
    </location>
</feature>
<dbReference type="EMBL" id="RJKN01000005">
    <property type="protein sequence ID" value="ROP42837.1"/>
    <property type="molecule type" value="Genomic_DNA"/>
</dbReference>
<keyword evidence="6" id="KW-0812">Transmembrane</keyword>
<organism evidence="7 8">
    <name type="scientific">Pseudokineococcus lusitanus</name>
    <dbReference type="NCBI Taxonomy" id="763993"/>
    <lineage>
        <taxon>Bacteria</taxon>
        <taxon>Bacillati</taxon>
        <taxon>Actinomycetota</taxon>
        <taxon>Actinomycetes</taxon>
        <taxon>Kineosporiales</taxon>
        <taxon>Kineosporiaceae</taxon>
        <taxon>Pseudokineococcus</taxon>
    </lineage>
</organism>
<dbReference type="EC" id="2.7.13.3" evidence="2"/>
<evidence type="ECO:0000256" key="2">
    <source>
        <dbReference type="ARBA" id="ARBA00012438"/>
    </source>
</evidence>
<evidence type="ECO:0000256" key="4">
    <source>
        <dbReference type="ARBA" id="ARBA00022777"/>
    </source>
</evidence>